<evidence type="ECO:0000313" key="3">
    <source>
        <dbReference type="EMBL" id="CAF1405433.1"/>
    </source>
</evidence>
<keyword evidence="4" id="KW-1185">Reference proteome</keyword>
<dbReference type="OrthoDB" id="10042885at2759"/>
<dbReference type="Proteomes" id="UP000663845">
    <property type="component" value="Unassembled WGS sequence"/>
</dbReference>
<gene>
    <name evidence="2" type="ORF">BJG266_LOCUS23427</name>
    <name evidence="1" type="ORF">JYZ213_LOCUS22537</name>
    <name evidence="3" type="ORF">QVE165_LOCUS37083</name>
</gene>
<evidence type="ECO:0000313" key="4">
    <source>
        <dbReference type="Proteomes" id="UP000663832"/>
    </source>
</evidence>
<dbReference type="Proteomes" id="UP000663877">
    <property type="component" value="Unassembled WGS sequence"/>
</dbReference>
<evidence type="ECO:0000313" key="2">
    <source>
        <dbReference type="EMBL" id="CAF1138811.1"/>
    </source>
</evidence>
<evidence type="ECO:0000313" key="1">
    <source>
        <dbReference type="EMBL" id="CAF1122063.1"/>
    </source>
</evidence>
<accession>A0A814S0C2</accession>
<comment type="caution">
    <text evidence="2">The sequence shown here is derived from an EMBL/GenBank/DDBJ whole genome shotgun (WGS) entry which is preliminary data.</text>
</comment>
<dbReference type="EMBL" id="CAJNOI010000156">
    <property type="protein sequence ID" value="CAF1138811.1"/>
    <property type="molecule type" value="Genomic_DNA"/>
</dbReference>
<sequence>MSTTDNWIKLYRWWQEHLKTRFSSPTVIDDHQYLLQRRPSLKNSQLIKIKKRSSYGEIDQRQLGNNDFRHVRDSIRGKNPLTTRITPIIITNKRSVHRK</sequence>
<dbReference type="EMBL" id="CAJNOG010000256">
    <property type="protein sequence ID" value="CAF1122063.1"/>
    <property type="molecule type" value="Genomic_DNA"/>
</dbReference>
<protein>
    <submittedName>
        <fullName evidence="2">Uncharacterized protein</fullName>
    </submittedName>
</protein>
<evidence type="ECO:0000313" key="5">
    <source>
        <dbReference type="Proteomes" id="UP000663877"/>
    </source>
</evidence>
<name>A0A814S0C2_9BILA</name>
<dbReference type="Proteomes" id="UP000663832">
    <property type="component" value="Unassembled WGS sequence"/>
</dbReference>
<dbReference type="AlphaFoldDB" id="A0A814S0C2"/>
<dbReference type="EMBL" id="CAJNOM010000380">
    <property type="protein sequence ID" value="CAF1405433.1"/>
    <property type="molecule type" value="Genomic_DNA"/>
</dbReference>
<reference evidence="2" key="1">
    <citation type="submission" date="2021-02" db="EMBL/GenBank/DDBJ databases">
        <authorList>
            <person name="Nowell W R."/>
        </authorList>
    </citation>
    <scope>NUCLEOTIDE SEQUENCE</scope>
</reference>
<proteinExistence type="predicted"/>
<organism evidence="2 5">
    <name type="scientific">Adineta steineri</name>
    <dbReference type="NCBI Taxonomy" id="433720"/>
    <lineage>
        <taxon>Eukaryota</taxon>
        <taxon>Metazoa</taxon>
        <taxon>Spiralia</taxon>
        <taxon>Gnathifera</taxon>
        <taxon>Rotifera</taxon>
        <taxon>Eurotatoria</taxon>
        <taxon>Bdelloidea</taxon>
        <taxon>Adinetida</taxon>
        <taxon>Adinetidae</taxon>
        <taxon>Adineta</taxon>
    </lineage>
</organism>